<accession>A0ABV7SSV0</accession>
<dbReference type="Gene3D" id="2.60.40.10">
    <property type="entry name" value="Immunoglobulins"/>
    <property type="match status" value="1"/>
</dbReference>
<protein>
    <submittedName>
        <fullName evidence="2">Molecular chaperone</fullName>
    </submittedName>
</protein>
<evidence type="ECO:0000313" key="3">
    <source>
        <dbReference type="Proteomes" id="UP001595713"/>
    </source>
</evidence>
<dbReference type="RefSeq" id="WP_261295155.1">
    <property type="nucleotide sequence ID" value="NZ_JANQBK010000014.1"/>
</dbReference>
<dbReference type="SUPFAM" id="SSF49354">
    <property type="entry name" value="PapD-like"/>
    <property type="match status" value="1"/>
</dbReference>
<dbReference type="InterPro" id="IPR013783">
    <property type="entry name" value="Ig-like_fold"/>
</dbReference>
<dbReference type="InterPro" id="IPR050643">
    <property type="entry name" value="Periplasmic_pilus_chap"/>
</dbReference>
<organism evidence="2 3">
    <name type="scientific">Sphingomonas hylomeconis</name>
    <dbReference type="NCBI Taxonomy" id="1395958"/>
    <lineage>
        <taxon>Bacteria</taxon>
        <taxon>Pseudomonadati</taxon>
        <taxon>Pseudomonadota</taxon>
        <taxon>Alphaproteobacteria</taxon>
        <taxon>Sphingomonadales</taxon>
        <taxon>Sphingomonadaceae</taxon>
        <taxon>Sphingomonas</taxon>
    </lineage>
</organism>
<dbReference type="EMBL" id="JBHRXP010000001">
    <property type="protein sequence ID" value="MFC3579180.1"/>
    <property type="molecule type" value="Genomic_DNA"/>
</dbReference>
<sequence length="254" mass="27009">MRSRHLSGLTSGGGRDRTATFDKILFTLAALLLAPAVQASSFQVSPVVLEVPAGGRNAVLTLRNNEQTPVSVQVRLYRWTQHDGADVYEPTDELIASPPIMTVPAGGTQLLRIGPRTGRLSGAYRVIIEDILPPATKASQVRIALRLNLPLYVMPAPGAKAALRWSGSRDATGNITLRADNDGARYDTVVAIGAIDAAHKTIRLSSHFGAVLPGGSKRWSIGKHPKLGLDAPLDLSVTSGDGVVTQAMITLVRR</sequence>
<dbReference type="InterPro" id="IPR008962">
    <property type="entry name" value="PapD-like_sf"/>
</dbReference>
<name>A0ABV7SSV0_9SPHN</name>
<dbReference type="Proteomes" id="UP001595713">
    <property type="component" value="Unassembled WGS sequence"/>
</dbReference>
<feature type="domain" description="Pili assembly chaperone N-terminal" evidence="1">
    <location>
        <begin position="42"/>
        <end position="156"/>
    </location>
</feature>
<keyword evidence="3" id="KW-1185">Reference proteome</keyword>
<evidence type="ECO:0000259" key="1">
    <source>
        <dbReference type="Pfam" id="PF00345"/>
    </source>
</evidence>
<comment type="caution">
    <text evidence="2">The sequence shown here is derived from an EMBL/GenBank/DDBJ whole genome shotgun (WGS) entry which is preliminary data.</text>
</comment>
<gene>
    <name evidence="2" type="ORF">ACFONA_03295</name>
</gene>
<dbReference type="PANTHER" id="PTHR30251">
    <property type="entry name" value="PILUS ASSEMBLY CHAPERONE"/>
    <property type="match status" value="1"/>
</dbReference>
<dbReference type="PANTHER" id="PTHR30251:SF4">
    <property type="entry name" value="SLR1668 PROTEIN"/>
    <property type="match status" value="1"/>
</dbReference>
<reference evidence="3" key="1">
    <citation type="journal article" date="2019" name="Int. J. Syst. Evol. Microbiol.">
        <title>The Global Catalogue of Microorganisms (GCM) 10K type strain sequencing project: providing services to taxonomists for standard genome sequencing and annotation.</title>
        <authorList>
            <consortium name="The Broad Institute Genomics Platform"/>
            <consortium name="The Broad Institute Genome Sequencing Center for Infectious Disease"/>
            <person name="Wu L."/>
            <person name="Ma J."/>
        </authorList>
    </citation>
    <scope>NUCLEOTIDE SEQUENCE [LARGE SCALE GENOMIC DNA]</scope>
    <source>
        <strain evidence="3">KCTC 42739</strain>
    </source>
</reference>
<evidence type="ECO:0000313" key="2">
    <source>
        <dbReference type="EMBL" id="MFC3579180.1"/>
    </source>
</evidence>
<dbReference type="Pfam" id="PF00345">
    <property type="entry name" value="PapD_N"/>
    <property type="match status" value="1"/>
</dbReference>
<dbReference type="InterPro" id="IPR016147">
    <property type="entry name" value="Pili_assmbl_chaperone_N"/>
</dbReference>
<proteinExistence type="predicted"/>